<dbReference type="Gene3D" id="3.40.109.10">
    <property type="entry name" value="NADH Oxidase"/>
    <property type="match status" value="1"/>
</dbReference>
<feature type="domain" description="Nitroreductase" evidence="2">
    <location>
        <begin position="101"/>
        <end position="282"/>
    </location>
</feature>
<protein>
    <submittedName>
        <fullName evidence="3">SagB-type dehydrogenase domain protein</fullName>
    </submittedName>
</protein>
<dbReference type="GO" id="GO:0016491">
    <property type="term" value="F:oxidoreductase activity"/>
    <property type="evidence" value="ECO:0007669"/>
    <property type="project" value="InterPro"/>
</dbReference>
<dbReference type="STRING" id="679901.Mzhil_1461"/>
<reference evidence="3 4" key="1">
    <citation type="submission" date="2010-07" db="EMBL/GenBank/DDBJ databases">
        <title>The complete genome of Methanosalsum zhilinae DSM 4017.</title>
        <authorList>
            <consortium name="US DOE Joint Genome Institute (JGI-PGF)"/>
            <person name="Lucas S."/>
            <person name="Copeland A."/>
            <person name="Lapidus A."/>
            <person name="Glavina del Rio T."/>
            <person name="Dalin E."/>
            <person name="Tice H."/>
            <person name="Bruce D."/>
            <person name="Goodwin L."/>
            <person name="Pitluck S."/>
            <person name="Kyrpides N."/>
            <person name="Mavromatis K."/>
            <person name="Ovchinnikova G."/>
            <person name="Daligault H."/>
            <person name="Detter J.C."/>
            <person name="Han C."/>
            <person name="Tapia R."/>
            <person name="Larimer F."/>
            <person name="Land M."/>
            <person name="Hauser L."/>
            <person name="Markowitz V."/>
            <person name="Cheng J.-F."/>
            <person name="Hugenholtz P."/>
            <person name="Woyke T."/>
            <person name="Wu D."/>
            <person name="Spring S."/>
            <person name="Schueler E."/>
            <person name="Brambilla E."/>
            <person name="Klenk H.-P."/>
            <person name="Eisen J.A."/>
        </authorList>
    </citation>
    <scope>NUCLEOTIDE SEQUENCE [LARGE SCALE GENOMIC DNA]</scope>
    <source>
        <strain evidence="4">DSM 4017 / NBRC 107636 / OCM 62 / WeN5</strain>
    </source>
</reference>
<dbReference type="PANTHER" id="PTHR43745:SF2">
    <property type="entry name" value="NITROREDUCTASE MJ1384-RELATED"/>
    <property type="match status" value="1"/>
</dbReference>
<dbReference type="PANTHER" id="PTHR43745">
    <property type="entry name" value="NITROREDUCTASE MJ1384-RELATED"/>
    <property type="match status" value="1"/>
</dbReference>
<organism evidence="3 4">
    <name type="scientific">Methanosalsum zhilinae (strain DSM 4017 / NBRC 107636 / OCM 62 / WeN5)</name>
    <name type="common">Methanohalophilus zhilinae</name>
    <dbReference type="NCBI Taxonomy" id="679901"/>
    <lineage>
        <taxon>Archaea</taxon>
        <taxon>Methanobacteriati</taxon>
        <taxon>Methanobacteriota</taxon>
        <taxon>Stenosarchaea group</taxon>
        <taxon>Methanomicrobia</taxon>
        <taxon>Methanosarcinales</taxon>
        <taxon>Methanosarcinaceae</taxon>
        <taxon>Methanosalsum</taxon>
    </lineage>
</organism>
<dbReference type="EMBL" id="CP002101">
    <property type="protein sequence ID" value="AEH61301.1"/>
    <property type="molecule type" value="Genomic_DNA"/>
</dbReference>
<keyword evidence="1" id="KW-0472">Membrane</keyword>
<evidence type="ECO:0000256" key="1">
    <source>
        <dbReference type="SAM" id="Phobius"/>
    </source>
</evidence>
<accession>F7XNU4</accession>
<dbReference type="Proteomes" id="UP000006622">
    <property type="component" value="Chromosome"/>
</dbReference>
<feature type="transmembrane region" description="Helical" evidence="1">
    <location>
        <begin position="49"/>
        <end position="68"/>
    </location>
</feature>
<keyword evidence="4" id="KW-1185">Reference proteome</keyword>
<dbReference type="InterPro" id="IPR020051">
    <property type="entry name" value="SagB-type_dehydrogenase"/>
</dbReference>
<dbReference type="NCBIfam" id="TIGR03605">
    <property type="entry name" value="antibiot_sagB"/>
    <property type="match status" value="1"/>
</dbReference>
<gene>
    <name evidence="3" type="ordered locus">Mzhil_1461</name>
</gene>
<evidence type="ECO:0000259" key="2">
    <source>
        <dbReference type="Pfam" id="PF00881"/>
    </source>
</evidence>
<dbReference type="InterPro" id="IPR052544">
    <property type="entry name" value="Bacteriocin_Proc_Enz"/>
</dbReference>
<proteinExistence type="predicted"/>
<dbReference type="InterPro" id="IPR000415">
    <property type="entry name" value="Nitroreductase-like"/>
</dbReference>
<dbReference type="HOGENOM" id="CLU_059362_3_1_2"/>
<dbReference type="Pfam" id="PF00881">
    <property type="entry name" value="Nitroreductase"/>
    <property type="match status" value="1"/>
</dbReference>
<dbReference type="SUPFAM" id="SSF55469">
    <property type="entry name" value="FMN-dependent nitroreductase-like"/>
    <property type="match status" value="1"/>
</dbReference>
<dbReference type="CDD" id="cd02142">
    <property type="entry name" value="McbC_SagB-like_oxidoreductase"/>
    <property type="match status" value="1"/>
</dbReference>
<keyword evidence="1" id="KW-1133">Transmembrane helix</keyword>
<dbReference type="KEGG" id="mzh:Mzhil_1461"/>
<name>F7XNU4_METZD</name>
<evidence type="ECO:0000313" key="4">
    <source>
        <dbReference type="Proteomes" id="UP000006622"/>
    </source>
</evidence>
<sequence length="284" mass="31041">MITDYSVLVIYSGCRGEVFTQLNKYNIARTISLGNGGNIIMVWIRKSTVAKIMALIVFMVAVGMTAIWPKSDSQNSLPDSSEVIMLPEPALKGDVSVEEAIDKRRSIRSFTDGPLAAEDISQIMWAAQGITDETRMFRSAPSAGATYPLEVYIVTGSDGVGDEDIPVGVYRYNPAEHSLQLVYTGDVRQDLYSAALRQSPIDTAPVNIIIAADYSRTTGRYGDRGIMYVHMEAGHSAQNLYLQTAAMDLGMVVIGAFEDDAIKRILSMPASHDPLYIIPVGHPR</sequence>
<keyword evidence="1" id="KW-0812">Transmembrane</keyword>
<evidence type="ECO:0000313" key="3">
    <source>
        <dbReference type="EMBL" id="AEH61301.1"/>
    </source>
</evidence>
<dbReference type="InterPro" id="IPR029479">
    <property type="entry name" value="Nitroreductase"/>
</dbReference>
<dbReference type="AlphaFoldDB" id="F7XNU4"/>